<organism evidence="2 3">
    <name type="scientific">Aneurinibacillus danicus</name>
    <dbReference type="NCBI Taxonomy" id="267746"/>
    <lineage>
        <taxon>Bacteria</taxon>
        <taxon>Bacillati</taxon>
        <taxon>Bacillota</taxon>
        <taxon>Bacilli</taxon>
        <taxon>Bacillales</taxon>
        <taxon>Paenibacillaceae</taxon>
        <taxon>Aneurinibacillus group</taxon>
        <taxon>Aneurinibacillus</taxon>
    </lineage>
</organism>
<evidence type="ECO:0000313" key="3">
    <source>
        <dbReference type="Proteomes" id="UP000321157"/>
    </source>
</evidence>
<feature type="domain" description="AAA+ ATPase" evidence="1">
    <location>
        <begin position="33"/>
        <end position="213"/>
    </location>
</feature>
<dbReference type="PANTHER" id="PTHR42759">
    <property type="entry name" value="MOXR FAMILY PROTEIN"/>
    <property type="match status" value="1"/>
</dbReference>
<dbReference type="PANTHER" id="PTHR42759:SF1">
    <property type="entry name" value="MAGNESIUM-CHELATASE SUBUNIT CHLD"/>
    <property type="match status" value="1"/>
</dbReference>
<dbReference type="InterPro" id="IPR050764">
    <property type="entry name" value="CbbQ/NirQ/NorQ/GpvN"/>
</dbReference>
<dbReference type="OrthoDB" id="9783370at2"/>
<sequence>MFQSIEDVTLQLRSAHYICDTEIATAVYVSYKLNKPILIEGPPGVGKTSLAKALASIMDCELIRLQCYEGIDESKALYDWEYGKQMLYTQLLRGTLDQYLDGVSTLSQAVEKMSKEEDIFFSEHFLLRRPILRSFMSDKPSVLLIDEIDRADDEFEALLLESLSDFQVTIPELGQVSAKHKPLVVLTSNNTRMLSDALRRRCLFLHIGYPSAEREIQIIQEQVPEISRELTGQIVEFLKKVRELGLRKSPSVSESIDWAQTLALLKVKEINPSVIKDTMGSLIKHHSDYGKVDELIQTVHI</sequence>
<keyword evidence="3" id="KW-1185">Reference proteome</keyword>
<comment type="caution">
    <text evidence="2">The sequence shown here is derived from an EMBL/GenBank/DDBJ whole genome shotgun (WGS) entry which is preliminary data.</text>
</comment>
<dbReference type="InterPro" id="IPR003959">
    <property type="entry name" value="ATPase_AAA_core"/>
</dbReference>
<evidence type="ECO:0000313" key="2">
    <source>
        <dbReference type="EMBL" id="GEN33550.1"/>
    </source>
</evidence>
<reference evidence="2 3" key="1">
    <citation type="submission" date="2019-07" db="EMBL/GenBank/DDBJ databases">
        <title>Whole genome shotgun sequence of Aneurinibacillus danicus NBRC 102444.</title>
        <authorList>
            <person name="Hosoyama A."/>
            <person name="Uohara A."/>
            <person name="Ohji S."/>
            <person name="Ichikawa N."/>
        </authorList>
    </citation>
    <scope>NUCLEOTIDE SEQUENCE [LARGE SCALE GENOMIC DNA]</scope>
    <source>
        <strain evidence="2 3">NBRC 102444</strain>
    </source>
</reference>
<dbReference type="InterPro" id="IPR027417">
    <property type="entry name" value="P-loop_NTPase"/>
</dbReference>
<dbReference type="GO" id="GO:0016887">
    <property type="term" value="F:ATP hydrolysis activity"/>
    <property type="evidence" value="ECO:0007669"/>
    <property type="project" value="InterPro"/>
</dbReference>
<gene>
    <name evidence="2" type="ORF">ADA01nite_10100</name>
</gene>
<dbReference type="Gene3D" id="3.40.50.300">
    <property type="entry name" value="P-loop containing nucleotide triphosphate hydrolases"/>
    <property type="match status" value="1"/>
</dbReference>
<accession>A0A511V3Q4</accession>
<dbReference type="AlphaFoldDB" id="A0A511V3Q4"/>
<dbReference type="SUPFAM" id="SSF52540">
    <property type="entry name" value="P-loop containing nucleoside triphosphate hydrolases"/>
    <property type="match status" value="1"/>
</dbReference>
<dbReference type="EMBL" id="BJXX01000047">
    <property type="protein sequence ID" value="GEN33550.1"/>
    <property type="molecule type" value="Genomic_DNA"/>
</dbReference>
<evidence type="ECO:0000259" key="1">
    <source>
        <dbReference type="SMART" id="SM00382"/>
    </source>
</evidence>
<name>A0A511V3Q4_9BACL</name>
<protein>
    <submittedName>
        <fullName evidence="2">ATPase</fullName>
    </submittedName>
</protein>
<dbReference type="Proteomes" id="UP000321157">
    <property type="component" value="Unassembled WGS sequence"/>
</dbReference>
<dbReference type="Pfam" id="PF00004">
    <property type="entry name" value="AAA"/>
    <property type="match status" value="1"/>
</dbReference>
<dbReference type="SMART" id="SM00382">
    <property type="entry name" value="AAA"/>
    <property type="match status" value="1"/>
</dbReference>
<proteinExistence type="predicted"/>
<dbReference type="RefSeq" id="WP_146808881.1">
    <property type="nucleotide sequence ID" value="NZ_BJXX01000047.1"/>
</dbReference>
<dbReference type="GO" id="GO:0005524">
    <property type="term" value="F:ATP binding"/>
    <property type="evidence" value="ECO:0007669"/>
    <property type="project" value="InterPro"/>
</dbReference>
<dbReference type="CDD" id="cd00009">
    <property type="entry name" value="AAA"/>
    <property type="match status" value="1"/>
</dbReference>
<dbReference type="InterPro" id="IPR003593">
    <property type="entry name" value="AAA+_ATPase"/>
</dbReference>